<keyword evidence="2" id="KW-1185">Reference proteome</keyword>
<dbReference type="InterPro" id="IPR017801">
    <property type="entry name" value="DUF3738"/>
</dbReference>
<sequence length="228" mass="25074">MSFPVATIKPSAPDTATLMQIRGNRFVTEGTTFLDLFQYAYNMHSDQLAGGPAWVRTRKFDVMADPETEKRPSSDQMKSMVQQLLVQRFAVRMHHEQRVLPVYVLLKADKTTKLTTTVSPAEGIPAVAYNGHGGLHVGNATMTNLATFFQRFVLDRPVVNQTNIEGRYDLVLRWTPDLPNPGAVTTADGAAPPGLFTAIQEQLGLKLKATRAAVDVVVIDQIAQPTPN</sequence>
<evidence type="ECO:0000313" key="1">
    <source>
        <dbReference type="EMBL" id="GGA70807.1"/>
    </source>
</evidence>
<gene>
    <name evidence="1" type="ORF">GCM10011507_22960</name>
</gene>
<dbReference type="RefSeq" id="WP_188759393.1">
    <property type="nucleotide sequence ID" value="NZ_BMJB01000001.1"/>
</dbReference>
<reference evidence="1" key="1">
    <citation type="journal article" date="2014" name="Int. J. Syst. Evol. Microbiol.">
        <title>Complete genome sequence of Corynebacterium casei LMG S-19264T (=DSM 44701T), isolated from a smear-ripened cheese.</title>
        <authorList>
            <consortium name="US DOE Joint Genome Institute (JGI-PGF)"/>
            <person name="Walter F."/>
            <person name="Albersmeier A."/>
            <person name="Kalinowski J."/>
            <person name="Ruckert C."/>
        </authorList>
    </citation>
    <scope>NUCLEOTIDE SEQUENCE</scope>
    <source>
        <strain evidence="1">CGMCC 1.15447</strain>
    </source>
</reference>
<evidence type="ECO:0008006" key="3">
    <source>
        <dbReference type="Google" id="ProtNLM"/>
    </source>
</evidence>
<dbReference type="AlphaFoldDB" id="A0A916RXA7"/>
<protein>
    <recommendedName>
        <fullName evidence="3">TIGR03435 family protein</fullName>
    </recommendedName>
</protein>
<dbReference type="EMBL" id="BMJB01000001">
    <property type="protein sequence ID" value="GGA70807.1"/>
    <property type="molecule type" value="Genomic_DNA"/>
</dbReference>
<proteinExistence type="predicted"/>
<accession>A0A916RXA7</accession>
<evidence type="ECO:0000313" key="2">
    <source>
        <dbReference type="Proteomes" id="UP000648801"/>
    </source>
</evidence>
<dbReference type="Proteomes" id="UP000648801">
    <property type="component" value="Unassembled WGS sequence"/>
</dbReference>
<dbReference type="Pfam" id="PF12543">
    <property type="entry name" value="DUF3738"/>
    <property type="match status" value="1"/>
</dbReference>
<reference evidence="1" key="2">
    <citation type="submission" date="2020-09" db="EMBL/GenBank/DDBJ databases">
        <authorList>
            <person name="Sun Q."/>
            <person name="Zhou Y."/>
        </authorList>
    </citation>
    <scope>NUCLEOTIDE SEQUENCE</scope>
    <source>
        <strain evidence="1">CGMCC 1.15447</strain>
    </source>
</reference>
<name>A0A916RXA7_9BACT</name>
<organism evidence="1 2">
    <name type="scientific">Edaphobacter acidisoli</name>
    <dbReference type="NCBI Taxonomy" id="2040573"/>
    <lineage>
        <taxon>Bacteria</taxon>
        <taxon>Pseudomonadati</taxon>
        <taxon>Acidobacteriota</taxon>
        <taxon>Terriglobia</taxon>
        <taxon>Terriglobales</taxon>
        <taxon>Acidobacteriaceae</taxon>
        <taxon>Edaphobacter</taxon>
    </lineage>
</organism>
<dbReference type="NCBIfam" id="TIGR03435">
    <property type="entry name" value="Soli_TIGR03435"/>
    <property type="match status" value="1"/>
</dbReference>
<comment type="caution">
    <text evidence="1">The sequence shown here is derived from an EMBL/GenBank/DDBJ whole genome shotgun (WGS) entry which is preliminary data.</text>
</comment>